<evidence type="ECO:0000313" key="3">
    <source>
        <dbReference type="Proteomes" id="UP000639338"/>
    </source>
</evidence>
<feature type="signal peptide" evidence="1">
    <location>
        <begin position="1"/>
        <end position="21"/>
    </location>
</feature>
<evidence type="ECO:0000313" key="2">
    <source>
        <dbReference type="EMBL" id="KAF7995603.1"/>
    </source>
</evidence>
<organism evidence="2 3">
    <name type="scientific">Aphidius gifuensis</name>
    <name type="common">Parasitoid wasp</name>
    <dbReference type="NCBI Taxonomy" id="684658"/>
    <lineage>
        <taxon>Eukaryota</taxon>
        <taxon>Metazoa</taxon>
        <taxon>Ecdysozoa</taxon>
        <taxon>Arthropoda</taxon>
        <taxon>Hexapoda</taxon>
        <taxon>Insecta</taxon>
        <taxon>Pterygota</taxon>
        <taxon>Neoptera</taxon>
        <taxon>Endopterygota</taxon>
        <taxon>Hymenoptera</taxon>
        <taxon>Apocrita</taxon>
        <taxon>Ichneumonoidea</taxon>
        <taxon>Braconidae</taxon>
        <taxon>Aphidiinae</taxon>
        <taxon>Aphidius</taxon>
    </lineage>
</organism>
<protein>
    <recommendedName>
        <fullName evidence="4">Odorant-binding protein</fullName>
    </recommendedName>
</protein>
<comment type="caution">
    <text evidence="2">The sequence shown here is derived from an EMBL/GenBank/DDBJ whole genome shotgun (WGS) entry which is preliminary data.</text>
</comment>
<feature type="chain" id="PRO_5033047859" description="Odorant-binding protein" evidence="1">
    <location>
        <begin position="22"/>
        <end position="149"/>
    </location>
</feature>
<keyword evidence="3" id="KW-1185">Reference proteome</keyword>
<accession>A0A834Y0P1</accession>
<proteinExistence type="predicted"/>
<dbReference type="Proteomes" id="UP000639338">
    <property type="component" value="Unassembled WGS sequence"/>
</dbReference>
<sequence>MKAFYFLKLGLLLIQLNYVTPEYTREKFPELDKFTIIKISSEERNYKMQKCTFIIEDDQGHSTSFKLYDADRNIITENWLVYTGDNGKSCSFVIIPEKMTNIFQKKFLYQKWFIEEISADCVFTIPSITGTSCTKIQSIKSYETQNPIY</sequence>
<dbReference type="AlphaFoldDB" id="A0A834Y0P1"/>
<reference evidence="2 3" key="1">
    <citation type="submission" date="2020-08" db="EMBL/GenBank/DDBJ databases">
        <title>Aphidius gifuensis genome sequencing and assembly.</title>
        <authorList>
            <person name="Du Z."/>
        </authorList>
    </citation>
    <scope>NUCLEOTIDE SEQUENCE [LARGE SCALE GENOMIC DNA]</scope>
    <source>
        <strain evidence="2">YNYX2018</strain>
        <tissue evidence="2">Adults</tissue>
    </source>
</reference>
<gene>
    <name evidence="2" type="ORF">HCN44_006710</name>
</gene>
<dbReference type="EMBL" id="JACMRX010000002">
    <property type="protein sequence ID" value="KAF7995603.1"/>
    <property type="molecule type" value="Genomic_DNA"/>
</dbReference>
<keyword evidence="1" id="KW-0732">Signal</keyword>
<name>A0A834Y0P1_APHGI</name>
<evidence type="ECO:0000256" key="1">
    <source>
        <dbReference type="SAM" id="SignalP"/>
    </source>
</evidence>
<evidence type="ECO:0008006" key="4">
    <source>
        <dbReference type="Google" id="ProtNLM"/>
    </source>
</evidence>